<dbReference type="STRING" id="1003.SAMN04488541_102753"/>
<name>A0A1I2HZJ9_9BACT</name>
<gene>
    <name evidence="1" type="ORF">SAMN04488541_102753</name>
</gene>
<protein>
    <recommendedName>
        <fullName evidence="3">Zinc-finger</fullName>
    </recommendedName>
</protein>
<accession>A0A1I2HZJ9</accession>
<dbReference type="EMBL" id="FONY01000027">
    <property type="protein sequence ID" value="SFF34868.1"/>
    <property type="molecule type" value="Genomic_DNA"/>
</dbReference>
<dbReference type="Proteomes" id="UP000199513">
    <property type="component" value="Unassembled WGS sequence"/>
</dbReference>
<evidence type="ECO:0008006" key="3">
    <source>
        <dbReference type="Google" id="ProtNLM"/>
    </source>
</evidence>
<dbReference type="RefSeq" id="WP_091548038.1">
    <property type="nucleotide sequence ID" value="NZ_FONY01000027.1"/>
</dbReference>
<organism evidence="1 2">
    <name type="scientific">Thermoflexibacter ruber</name>
    <dbReference type="NCBI Taxonomy" id="1003"/>
    <lineage>
        <taxon>Bacteria</taxon>
        <taxon>Pseudomonadati</taxon>
        <taxon>Bacteroidota</taxon>
        <taxon>Cytophagia</taxon>
        <taxon>Cytophagales</taxon>
        <taxon>Thermoflexibacteraceae</taxon>
        <taxon>Thermoflexibacter</taxon>
    </lineage>
</organism>
<proteinExistence type="predicted"/>
<dbReference type="AlphaFoldDB" id="A0A1I2HZJ9"/>
<evidence type="ECO:0000313" key="1">
    <source>
        <dbReference type="EMBL" id="SFF34868.1"/>
    </source>
</evidence>
<sequence length="82" mass="9648">MEKLTDKQKYFKSIIDLVLDGEGDRHQVDFCMNQVVHCPYCRTKYEQEKAVRECIKRYNPYVSAPQDLLLSIQSITQKAVYS</sequence>
<keyword evidence="2" id="KW-1185">Reference proteome</keyword>
<reference evidence="2" key="1">
    <citation type="submission" date="2016-10" db="EMBL/GenBank/DDBJ databases">
        <authorList>
            <person name="Varghese N."/>
            <person name="Submissions S."/>
        </authorList>
    </citation>
    <scope>NUCLEOTIDE SEQUENCE [LARGE SCALE GENOMIC DNA]</scope>
    <source>
        <strain>GEY</strain>
        <strain evidence="2">DSM 9560</strain>
    </source>
</reference>
<evidence type="ECO:0000313" key="2">
    <source>
        <dbReference type="Proteomes" id="UP000199513"/>
    </source>
</evidence>